<evidence type="ECO:0000313" key="3">
    <source>
        <dbReference type="Proteomes" id="UP000777438"/>
    </source>
</evidence>
<evidence type="ECO:0000256" key="1">
    <source>
        <dbReference type="SAM" id="SignalP"/>
    </source>
</evidence>
<sequence>MRKFASCWLQRRTMPLLLSLLPFAVQVNSRVFFPLDGRGEASKWVGSLVGDEIFLRPVSLKNRRVQRTWVSLIKDATVSSSP</sequence>
<gene>
    <name evidence="2" type="ORF">B0T10DRAFT_491002</name>
</gene>
<name>A0A9P9AN76_9HYPO</name>
<protein>
    <submittedName>
        <fullName evidence="2">Uncharacterized protein</fullName>
    </submittedName>
</protein>
<keyword evidence="3" id="KW-1185">Reference proteome</keyword>
<feature type="chain" id="PRO_5040496209" evidence="1">
    <location>
        <begin position="30"/>
        <end position="82"/>
    </location>
</feature>
<accession>A0A9P9AN76</accession>
<dbReference type="EMBL" id="JAGPYM010000016">
    <property type="protein sequence ID" value="KAH6886332.1"/>
    <property type="molecule type" value="Genomic_DNA"/>
</dbReference>
<dbReference type="Proteomes" id="UP000777438">
    <property type="component" value="Unassembled WGS sequence"/>
</dbReference>
<dbReference type="AlphaFoldDB" id="A0A9P9AN76"/>
<feature type="signal peptide" evidence="1">
    <location>
        <begin position="1"/>
        <end position="29"/>
    </location>
</feature>
<reference evidence="2 3" key="1">
    <citation type="journal article" date="2021" name="Nat. Commun.">
        <title>Genetic determinants of endophytism in the Arabidopsis root mycobiome.</title>
        <authorList>
            <person name="Mesny F."/>
            <person name="Miyauchi S."/>
            <person name="Thiergart T."/>
            <person name="Pickel B."/>
            <person name="Atanasova L."/>
            <person name="Karlsson M."/>
            <person name="Huettel B."/>
            <person name="Barry K.W."/>
            <person name="Haridas S."/>
            <person name="Chen C."/>
            <person name="Bauer D."/>
            <person name="Andreopoulos W."/>
            <person name="Pangilinan J."/>
            <person name="LaButti K."/>
            <person name="Riley R."/>
            <person name="Lipzen A."/>
            <person name="Clum A."/>
            <person name="Drula E."/>
            <person name="Henrissat B."/>
            <person name="Kohler A."/>
            <person name="Grigoriev I.V."/>
            <person name="Martin F.M."/>
            <person name="Hacquard S."/>
        </authorList>
    </citation>
    <scope>NUCLEOTIDE SEQUENCE [LARGE SCALE GENOMIC DNA]</scope>
    <source>
        <strain evidence="2 3">MPI-CAGE-CH-0241</strain>
    </source>
</reference>
<evidence type="ECO:0000313" key="2">
    <source>
        <dbReference type="EMBL" id="KAH6886332.1"/>
    </source>
</evidence>
<proteinExistence type="predicted"/>
<keyword evidence="1" id="KW-0732">Signal</keyword>
<organism evidence="2 3">
    <name type="scientific">Thelonectria olida</name>
    <dbReference type="NCBI Taxonomy" id="1576542"/>
    <lineage>
        <taxon>Eukaryota</taxon>
        <taxon>Fungi</taxon>
        <taxon>Dikarya</taxon>
        <taxon>Ascomycota</taxon>
        <taxon>Pezizomycotina</taxon>
        <taxon>Sordariomycetes</taxon>
        <taxon>Hypocreomycetidae</taxon>
        <taxon>Hypocreales</taxon>
        <taxon>Nectriaceae</taxon>
        <taxon>Thelonectria</taxon>
    </lineage>
</organism>
<comment type="caution">
    <text evidence="2">The sequence shown here is derived from an EMBL/GenBank/DDBJ whole genome shotgun (WGS) entry which is preliminary data.</text>
</comment>